<accession>A0A2X0R617</accession>
<dbReference type="SUPFAM" id="SSF50630">
    <property type="entry name" value="Acid proteases"/>
    <property type="match status" value="1"/>
</dbReference>
<dbReference type="Pfam" id="PF13975">
    <property type="entry name" value="gag-asp_proteas"/>
    <property type="match status" value="1"/>
</dbReference>
<dbReference type="Gene3D" id="2.40.70.10">
    <property type="entry name" value="Acid Proteases"/>
    <property type="match status" value="1"/>
</dbReference>
<keyword evidence="1" id="KW-0812">Transmembrane</keyword>
<dbReference type="AlphaFoldDB" id="A0A2X0R617"/>
<evidence type="ECO:0000313" key="2">
    <source>
        <dbReference type="EMBL" id="SPS05382.1"/>
    </source>
</evidence>
<sequence length="161" mass="17200">MSGLRTAGFSALWLLLAGGLYLYFSGKLSPNTVEKLGVEKHVILNRDYSGHYHAEALINDVKAVVLIDTGATSVTISQELANKIGIKSRQAIRTKTANGESVGYMTRLDSVKLGGIKVTNVAATIAPNLSGADALLGMSFLNRMDVRLYKGTMTIKLADSP</sequence>
<dbReference type="NCBIfam" id="TIGR02281">
    <property type="entry name" value="clan_AA_DTGA"/>
    <property type="match status" value="1"/>
</dbReference>
<dbReference type="PROSITE" id="PS00141">
    <property type="entry name" value="ASP_PROTEASE"/>
    <property type="match status" value="1"/>
</dbReference>
<keyword evidence="1" id="KW-0472">Membrane</keyword>
<feature type="transmembrane region" description="Helical" evidence="1">
    <location>
        <begin position="6"/>
        <end position="24"/>
    </location>
</feature>
<dbReference type="GO" id="GO:0004190">
    <property type="term" value="F:aspartic-type endopeptidase activity"/>
    <property type="evidence" value="ECO:0007669"/>
    <property type="project" value="InterPro"/>
</dbReference>
<gene>
    <name evidence="2" type="ORF">NITFAB_0972</name>
</gene>
<dbReference type="GO" id="GO:0006508">
    <property type="term" value="P:proteolysis"/>
    <property type="evidence" value="ECO:0007669"/>
    <property type="project" value="InterPro"/>
</dbReference>
<evidence type="ECO:0000256" key="1">
    <source>
        <dbReference type="SAM" id="Phobius"/>
    </source>
</evidence>
<name>A0A2X0R617_9PROT</name>
<dbReference type="InterPro" id="IPR001969">
    <property type="entry name" value="Aspartic_peptidase_AS"/>
</dbReference>
<dbReference type="InterPro" id="IPR011969">
    <property type="entry name" value="Clan_AA_Asp_peptidase_C"/>
</dbReference>
<dbReference type="CDD" id="cd05483">
    <property type="entry name" value="retropepsin_like_bacteria"/>
    <property type="match status" value="1"/>
</dbReference>
<dbReference type="InterPro" id="IPR021109">
    <property type="entry name" value="Peptidase_aspartic_dom_sf"/>
</dbReference>
<proteinExistence type="predicted"/>
<dbReference type="EMBL" id="LS423452">
    <property type="protein sequence ID" value="SPS05382.1"/>
    <property type="molecule type" value="Genomic_DNA"/>
</dbReference>
<keyword evidence="1" id="KW-1133">Transmembrane helix</keyword>
<organism evidence="2">
    <name type="scientific">Candidatus Nitrotoga fabula</name>
    <dbReference type="NCBI Taxonomy" id="2182327"/>
    <lineage>
        <taxon>Bacteria</taxon>
        <taxon>Pseudomonadati</taxon>
        <taxon>Pseudomonadota</taxon>
        <taxon>Betaproteobacteria</taxon>
        <taxon>Nitrosomonadales</taxon>
        <taxon>Gallionellaceae</taxon>
        <taxon>Candidatus Nitrotoga</taxon>
    </lineage>
</organism>
<dbReference type="InterPro" id="IPR034122">
    <property type="entry name" value="Retropepsin-like_bacterial"/>
</dbReference>
<reference evidence="2" key="1">
    <citation type="submission" date="2018-05" db="EMBL/GenBank/DDBJ databases">
        <authorList>
            <person name="Lanie J.A."/>
            <person name="Ng W.-L."/>
            <person name="Kazmierczak K.M."/>
            <person name="Andrzejewski T.M."/>
            <person name="Davidsen T.M."/>
            <person name="Wayne K.J."/>
            <person name="Tettelin H."/>
            <person name="Glass J.I."/>
            <person name="Rusch D."/>
            <person name="Podicherti R."/>
            <person name="Tsui H.-C.T."/>
            <person name="Winkler M.E."/>
        </authorList>
    </citation>
    <scope>NUCLEOTIDE SEQUENCE</scope>
    <source>
        <strain evidence="2">KNB</strain>
    </source>
</reference>
<protein>
    <submittedName>
        <fullName evidence="2">Peptidase A2A</fullName>
    </submittedName>
</protein>